<dbReference type="AlphaFoldDB" id="A0AA37WE53"/>
<dbReference type="InterPro" id="IPR002686">
    <property type="entry name" value="Transposase_17"/>
</dbReference>
<dbReference type="InterPro" id="IPR036515">
    <property type="entry name" value="Transposase_17_sf"/>
</dbReference>
<comment type="caution">
    <text evidence="2">The sequence shown here is derived from an EMBL/GenBank/DDBJ whole genome shotgun (WGS) entry which is preliminary data.</text>
</comment>
<dbReference type="GO" id="GO:0006313">
    <property type="term" value="P:DNA transposition"/>
    <property type="evidence" value="ECO:0007669"/>
    <property type="project" value="InterPro"/>
</dbReference>
<reference evidence="2" key="1">
    <citation type="journal article" date="2014" name="Int. J. Syst. Evol. Microbiol.">
        <title>Complete genome sequence of Corynebacterium casei LMG S-19264T (=DSM 44701T), isolated from a smear-ripened cheese.</title>
        <authorList>
            <consortium name="US DOE Joint Genome Institute (JGI-PGF)"/>
            <person name="Walter F."/>
            <person name="Albersmeier A."/>
            <person name="Kalinowski J."/>
            <person name="Ruckert C."/>
        </authorList>
    </citation>
    <scope>NUCLEOTIDE SEQUENCE</scope>
    <source>
        <strain evidence="2">NBRC 108769</strain>
    </source>
</reference>
<evidence type="ECO:0000259" key="1">
    <source>
        <dbReference type="SMART" id="SM01321"/>
    </source>
</evidence>
<dbReference type="PANTHER" id="PTHR34322:SF2">
    <property type="entry name" value="TRANSPOSASE IS200-LIKE DOMAIN-CONTAINING PROTEIN"/>
    <property type="match status" value="1"/>
</dbReference>
<name>A0AA37WE53_9BACT</name>
<gene>
    <name evidence="2" type="ORF">GCM10007940_31670</name>
</gene>
<evidence type="ECO:0000313" key="2">
    <source>
        <dbReference type="EMBL" id="GLR18551.1"/>
    </source>
</evidence>
<dbReference type="GO" id="GO:0003677">
    <property type="term" value="F:DNA binding"/>
    <property type="evidence" value="ECO:0007669"/>
    <property type="project" value="InterPro"/>
</dbReference>
<proteinExistence type="predicted"/>
<sequence length="205" mass="24939">MRYQRDIFQEGDYYHLYNKVVGNELLFKPKQDYDRFLSRFRKYMCPYMKGYSYCLMPNHFHFLIRVLEINLVQIESEQTSCSRELINGQVSLNKFLESQLSRMLSGYTLSFNKRYKRMGQLFKQGTKRVLIKSHTRLSQLLCYVHHNPIHHGITNNYRYWQFCSYNAYANEVNTQIAKNEMLEFLGGKEQFFLLHHDYKENYRRN</sequence>
<dbReference type="Proteomes" id="UP001156666">
    <property type="component" value="Unassembled WGS sequence"/>
</dbReference>
<dbReference type="EMBL" id="BSOH01000021">
    <property type="protein sequence ID" value="GLR18551.1"/>
    <property type="molecule type" value="Genomic_DNA"/>
</dbReference>
<feature type="domain" description="Transposase IS200-like" evidence="1">
    <location>
        <begin position="9"/>
        <end position="147"/>
    </location>
</feature>
<dbReference type="Gene3D" id="3.30.70.1290">
    <property type="entry name" value="Transposase IS200-like"/>
    <property type="match status" value="1"/>
</dbReference>
<reference evidence="2" key="2">
    <citation type="submission" date="2023-01" db="EMBL/GenBank/DDBJ databases">
        <title>Draft genome sequence of Portibacter lacus strain NBRC 108769.</title>
        <authorList>
            <person name="Sun Q."/>
            <person name="Mori K."/>
        </authorList>
    </citation>
    <scope>NUCLEOTIDE SEQUENCE</scope>
    <source>
        <strain evidence="2">NBRC 108769</strain>
    </source>
</reference>
<organism evidence="2 3">
    <name type="scientific">Portibacter lacus</name>
    <dbReference type="NCBI Taxonomy" id="1099794"/>
    <lineage>
        <taxon>Bacteria</taxon>
        <taxon>Pseudomonadati</taxon>
        <taxon>Bacteroidota</taxon>
        <taxon>Saprospiria</taxon>
        <taxon>Saprospirales</taxon>
        <taxon>Haliscomenobacteraceae</taxon>
        <taxon>Portibacter</taxon>
    </lineage>
</organism>
<dbReference type="SUPFAM" id="SSF143422">
    <property type="entry name" value="Transposase IS200-like"/>
    <property type="match status" value="1"/>
</dbReference>
<accession>A0AA37WE53</accession>
<keyword evidence="3" id="KW-1185">Reference proteome</keyword>
<dbReference type="PANTHER" id="PTHR34322">
    <property type="entry name" value="TRANSPOSASE, Y1_TNP DOMAIN-CONTAINING"/>
    <property type="match status" value="1"/>
</dbReference>
<evidence type="ECO:0000313" key="3">
    <source>
        <dbReference type="Proteomes" id="UP001156666"/>
    </source>
</evidence>
<dbReference type="GO" id="GO:0004803">
    <property type="term" value="F:transposase activity"/>
    <property type="evidence" value="ECO:0007669"/>
    <property type="project" value="InterPro"/>
</dbReference>
<dbReference type="SMART" id="SM01321">
    <property type="entry name" value="Y1_Tnp"/>
    <property type="match status" value="1"/>
</dbReference>
<dbReference type="RefSeq" id="WP_235294326.1">
    <property type="nucleotide sequence ID" value="NZ_BSOH01000021.1"/>
</dbReference>
<protein>
    <recommendedName>
        <fullName evidence="1">Transposase IS200-like domain-containing protein</fullName>
    </recommendedName>
</protein>